<dbReference type="OrthoDB" id="19132at2759"/>
<sequence>MTFGGDSMMSAAEQSFMADQTHGSGSLALGGGSDEFSEHPDWQARLELDWFPLLIQQKLLEQQPFVQHDWSSFMTVIFERFFSLECPQPRNPRQWYTNMTALIVEKYPHLFGAMTLPQRLAFMRNKLIHKFKNGRFKVQTSMRPKPPAAPLP</sequence>
<accession>A0A6A4WVL4</accession>
<comment type="caution">
    <text evidence="1">The sequence shown here is derived from an EMBL/GenBank/DDBJ whole genome shotgun (WGS) entry which is preliminary data.</text>
</comment>
<dbReference type="EMBL" id="VIIS01000673">
    <property type="protein sequence ID" value="KAF0306358.1"/>
    <property type="molecule type" value="Genomic_DNA"/>
</dbReference>
<proteinExistence type="predicted"/>
<evidence type="ECO:0000313" key="2">
    <source>
        <dbReference type="Proteomes" id="UP000440578"/>
    </source>
</evidence>
<keyword evidence="2" id="KW-1185">Reference proteome</keyword>
<gene>
    <name evidence="1" type="ORF">FJT64_022062</name>
</gene>
<name>A0A6A4WVL4_AMPAM</name>
<organism evidence="1 2">
    <name type="scientific">Amphibalanus amphitrite</name>
    <name type="common">Striped barnacle</name>
    <name type="synonym">Balanus amphitrite</name>
    <dbReference type="NCBI Taxonomy" id="1232801"/>
    <lineage>
        <taxon>Eukaryota</taxon>
        <taxon>Metazoa</taxon>
        <taxon>Ecdysozoa</taxon>
        <taxon>Arthropoda</taxon>
        <taxon>Crustacea</taxon>
        <taxon>Multicrustacea</taxon>
        <taxon>Cirripedia</taxon>
        <taxon>Thoracica</taxon>
        <taxon>Thoracicalcarea</taxon>
        <taxon>Balanomorpha</taxon>
        <taxon>Balanoidea</taxon>
        <taxon>Balanidae</taxon>
        <taxon>Amphibalaninae</taxon>
        <taxon>Amphibalanus</taxon>
    </lineage>
</organism>
<reference evidence="1 2" key="1">
    <citation type="submission" date="2019-07" db="EMBL/GenBank/DDBJ databases">
        <title>Draft genome assembly of a fouling barnacle, Amphibalanus amphitrite (Darwin, 1854): The first reference genome for Thecostraca.</title>
        <authorList>
            <person name="Kim W."/>
        </authorList>
    </citation>
    <scope>NUCLEOTIDE SEQUENCE [LARGE SCALE GENOMIC DNA]</scope>
    <source>
        <strain evidence="1">SNU_AA5</strain>
        <tissue evidence="1">Soma without cirri and trophi</tissue>
    </source>
</reference>
<protein>
    <submittedName>
        <fullName evidence="1">Uncharacterized protein</fullName>
    </submittedName>
</protein>
<evidence type="ECO:0000313" key="1">
    <source>
        <dbReference type="EMBL" id="KAF0306358.1"/>
    </source>
</evidence>
<dbReference type="AlphaFoldDB" id="A0A6A4WVL4"/>
<dbReference type="Proteomes" id="UP000440578">
    <property type="component" value="Unassembled WGS sequence"/>
</dbReference>